<dbReference type="OMA" id="DFQHHQI"/>
<evidence type="ECO:0000256" key="3">
    <source>
        <dbReference type="SAM" id="MobiDB-lite"/>
    </source>
</evidence>
<dbReference type="eggNOG" id="KOG2051">
    <property type="taxonomic scope" value="Eukaryota"/>
</dbReference>
<feature type="compositionally biased region" description="Basic and acidic residues" evidence="3">
    <location>
        <begin position="425"/>
        <end position="444"/>
    </location>
</feature>
<dbReference type="GeneID" id="5494122"/>
<feature type="region of interest" description="Disordered" evidence="3">
    <location>
        <begin position="424"/>
        <end position="462"/>
    </location>
</feature>
<sequence>MDRKRKHVYAVNKSLDSSLKKNTAFIKRLRTAISAATLSTFLQEIRTLSLHKYLSEIISACYEGLCRLKSPGEVEAGVEIVSALHQRFGPAEFTEFLGWLVGKGLATPEKSLLKSLAAEAREKEEKERIVRQRVLLRVVTELWLVGVLRTLDDVARPDDASHGKESISGPSSKAPDNKAKPNGVGKGGGAEPFPLEVLKDLLGHDRDHANLPLLVIFVKAFGWDILGVREAGYEGRKTVEEDGATKTTNNATDGEDGEGEDENGDTSVEEALLVLDSAEDTPLASPELQERFRNILNRYFEDVKAHLIRDQKAIGKQARKDSEAYVKSGQVFEDRQANYEKAVKAQERLISNAQVLAESIGAEMPDLKDADDPSALGNGGVGLVKTGDYLRGEGEGAGIWEDEDERRFYENLVDLKGKVPGMLLEDGKKKKPDTDEQVGKKIDTSEIASAESTATRPTDDDQSTAIANKTIGAQVDALLARLPDLINKDMIDEAAIDFCFLNSKASRNRLIKAVQEVPKGRSDLLPSYSRLVATLGKYMPDITKGLVDYLDQEFRSLQRRKEKEFLGQARLGNIRYLAELTKFGVVPEHVIFHCLKVSLDDFSRMNIEIICNLLENCGRYLLRNPEMSPRMTSFLETLKRKKSVQHIGQQERMLIENAVYYVDPPLRAAIQQKERTPTDLFIRKLVYSDMTTRNYARIIKSIRRLHWEESEVVTILEKVLSKPGKVKYGNIYLLAIVTGALFRYHQSFVVTVIDNVLEYIIVGLEQNDFKFNQRRIAEVKYLGELYNFRMVDHPVIFDTMYRILTFGHGGPPIPGRVNPFDMPDDFFRIRLVATLLETCGVFFSRGAAGKKLDYFLSFFQYYIYTKDPLPMDIEFIVSDIYAATRPQWKLASNIEEASRAFQLAMAQDQKTAGIEKVVEPEEPDSDASSDEGDAGIPEGDADDASSDSEEELEIDANADSLTSPTGNESEEENFSVTRQEEEIDPEDEADFEREYAKMMAESLDSRKFERKATFDVPLPMRRKDRETTNSNELPKESSSANSPSGGTMAFSLLTKRGNRQQTRTVALPSDSNFAIAMKSQQAAEREEQQRIKNLVLNYDLNGGDEQDGDSTLQPLLPNPNIHTFNPGFDKSATTTFSRSDKSGSNRSGQRSRKLQLSDVDWYDPLKEPSQFHTPRKTQRDENSKCQNLDKLDAEVVSVSTPERKVSRLYPTLAAESRSKGKGFAAKEEDQPTVNSPSTSEKFRVR</sequence>
<dbReference type="Pfam" id="PF02854">
    <property type="entry name" value="MIF4G"/>
    <property type="match status" value="2"/>
</dbReference>
<proteinExistence type="predicted"/>
<dbReference type="FunFam" id="4.10.80.160:FF:000001">
    <property type="entry name" value="Nonsense-mediated mRNA decay factor (Upf2)"/>
    <property type="match status" value="1"/>
</dbReference>
<feature type="compositionally biased region" description="Acidic residues" evidence="3">
    <location>
        <begin position="253"/>
        <end position="266"/>
    </location>
</feature>
<feature type="region of interest" description="Disordered" evidence="3">
    <location>
        <begin position="239"/>
        <end position="266"/>
    </location>
</feature>
<evidence type="ECO:0000256" key="1">
    <source>
        <dbReference type="ARBA" id="ARBA00004496"/>
    </source>
</evidence>
<dbReference type="SUPFAM" id="SSF48371">
    <property type="entry name" value="ARM repeat"/>
    <property type="match status" value="2"/>
</dbReference>
<dbReference type="InParanoid" id="A7E9A7"/>
<name>A7E9A7_SCLS1</name>
<evidence type="ECO:0000313" key="5">
    <source>
        <dbReference type="EMBL" id="EDN96959.1"/>
    </source>
</evidence>
<dbReference type="AlphaFoldDB" id="A7E9A7"/>
<dbReference type="SMART" id="SM00543">
    <property type="entry name" value="MIF4G"/>
    <property type="match status" value="2"/>
</dbReference>
<dbReference type="Gene3D" id="1.25.40.180">
    <property type="match status" value="3"/>
</dbReference>
<dbReference type="GO" id="GO:0005737">
    <property type="term" value="C:cytoplasm"/>
    <property type="evidence" value="ECO:0000318"/>
    <property type="project" value="GO_Central"/>
</dbReference>
<dbReference type="FunFam" id="1.25.40.180:FF:000052">
    <property type="entry name" value="Nonsense-mediated mRNA decay factor"/>
    <property type="match status" value="1"/>
</dbReference>
<dbReference type="Proteomes" id="UP000001312">
    <property type="component" value="Unassembled WGS sequence"/>
</dbReference>
<evidence type="ECO:0000313" key="6">
    <source>
        <dbReference type="Proteomes" id="UP000001312"/>
    </source>
</evidence>
<feature type="compositionally biased region" description="Acidic residues" evidence="3">
    <location>
        <begin position="920"/>
        <end position="956"/>
    </location>
</feature>
<dbReference type="Pfam" id="PF04050">
    <property type="entry name" value="Upf2"/>
    <property type="match status" value="1"/>
</dbReference>
<feature type="domain" description="MIF4G" evidence="4">
    <location>
        <begin position="680"/>
        <end position="887"/>
    </location>
</feature>
<dbReference type="KEGG" id="ssl:SS1G_01887"/>
<dbReference type="InterPro" id="IPR003890">
    <property type="entry name" value="MIF4G-like_typ-3"/>
</dbReference>
<evidence type="ECO:0000259" key="4">
    <source>
        <dbReference type="SMART" id="SM00543"/>
    </source>
</evidence>
<dbReference type="GO" id="GO:0035145">
    <property type="term" value="C:exon-exon junction complex"/>
    <property type="evidence" value="ECO:0000318"/>
    <property type="project" value="GO_Central"/>
</dbReference>
<dbReference type="Gene3D" id="4.10.80.160">
    <property type="match status" value="1"/>
</dbReference>
<feature type="domain" description="MIF4G" evidence="4">
    <location>
        <begin position="476"/>
        <end position="665"/>
    </location>
</feature>
<dbReference type="InterPro" id="IPR039762">
    <property type="entry name" value="Nmd2/UPF2"/>
</dbReference>
<dbReference type="InterPro" id="IPR007193">
    <property type="entry name" value="Upf2/Nmd2_C"/>
</dbReference>
<dbReference type="InterPro" id="IPR016024">
    <property type="entry name" value="ARM-type_fold"/>
</dbReference>
<dbReference type="GO" id="GO:0000184">
    <property type="term" value="P:nuclear-transcribed mRNA catabolic process, nonsense-mediated decay"/>
    <property type="evidence" value="ECO:0000318"/>
    <property type="project" value="GO_Central"/>
</dbReference>
<feature type="region of interest" description="Disordered" evidence="3">
    <location>
        <begin position="157"/>
        <end position="190"/>
    </location>
</feature>
<feature type="region of interest" description="Disordered" evidence="3">
    <location>
        <begin position="1014"/>
        <end position="1067"/>
    </location>
</feature>
<comment type="subcellular location">
    <subcellularLocation>
        <location evidence="1">Cytoplasm</location>
    </subcellularLocation>
</comment>
<feature type="region of interest" description="Disordered" evidence="3">
    <location>
        <begin position="917"/>
        <end position="996"/>
    </location>
</feature>
<feature type="compositionally biased region" description="Polar residues" evidence="3">
    <location>
        <begin position="1028"/>
        <end position="1045"/>
    </location>
</feature>
<dbReference type="FunCoup" id="A7E9A7">
    <property type="interactions" value="950"/>
</dbReference>
<feature type="region of interest" description="Disordered" evidence="3">
    <location>
        <begin position="1099"/>
        <end position="1245"/>
    </location>
</feature>
<protein>
    <recommendedName>
        <fullName evidence="4">MIF4G domain-containing protein</fullName>
    </recommendedName>
</protein>
<dbReference type="STRING" id="665079.A7E9A7"/>
<dbReference type="PANTHER" id="PTHR12839:SF7">
    <property type="entry name" value="REGULATOR OF NONSENSE TRANSCRIPTS 2"/>
    <property type="match status" value="1"/>
</dbReference>
<feature type="compositionally biased region" description="Polar residues" evidence="3">
    <location>
        <begin position="446"/>
        <end position="456"/>
    </location>
</feature>
<dbReference type="GO" id="GO:0003723">
    <property type="term" value="F:RNA binding"/>
    <property type="evidence" value="ECO:0007669"/>
    <property type="project" value="InterPro"/>
</dbReference>
<keyword evidence="6" id="KW-1185">Reference proteome</keyword>
<dbReference type="HOGENOM" id="CLU_002633_1_1_1"/>
<dbReference type="EMBL" id="CH476622">
    <property type="protein sequence ID" value="EDN96959.1"/>
    <property type="molecule type" value="Genomic_DNA"/>
</dbReference>
<gene>
    <name evidence="5" type="ORF">SS1G_01887</name>
</gene>
<accession>A7E9A7</accession>
<reference evidence="6" key="1">
    <citation type="journal article" date="2011" name="PLoS Genet.">
        <title>Genomic analysis of the necrotrophic fungal pathogens Sclerotinia sclerotiorum and Botrytis cinerea.</title>
        <authorList>
            <person name="Amselem J."/>
            <person name="Cuomo C.A."/>
            <person name="van Kan J.A."/>
            <person name="Viaud M."/>
            <person name="Benito E.P."/>
            <person name="Couloux A."/>
            <person name="Coutinho P.M."/>
            <person name="de Vries R.P."/>
            <person name="Dyer P.S."/>
            <person name="Fillinger S."/>
            <person name="Fournier E."/>
            <person name="Gout L."/>
            <person name="Hahn M."/>
            <person name="Kohn L."/>
            <person name="Lapalu N."/>
            <person name="Plummer K.M."/>
            <person name="Pradier J.M."/>
            <person name="Quevillon E."/>
            <person name="Sharon A."/>
            <person name="Simon A."/>
            <person name="ten Have A."/>
            <person name="Tudzynski B."/>
            <person name="Tudzynski P."/>
            <person name="Wincker P."/>
            <person name="Andrew M."/>
            <person name="Anthouard V."/>
            <person name="Beever R.E."/>
            <person name="Beffa R."/>
            <person name="Benoit I."/>
            <person name="Bouzid O."/>
            <person name="Brault B."/>
            <person name="Chen Z."/>
            <person name="Choquer M."/>
            <person name="Collemare J."/>
            <person name="Cotton P."/>
            <person name="Danchin E.G."/>
            <person name="Da Silva C."/>
            <person name="Gautier A."/>
            <person name="Giraud C."/>
            <person name="Giraud T."/>
            <person name="Gonzalez C."/>
            <person name="Grossetete S."/>
            <person name="Guldener U."/>
            <person name="Henrissat B."/>
            <person name="Howlett B.J."/>
            <person name="Kodira C."/>
            <person name="Kretschmer M."/>
            <person name="Lappartient A."/>
            <person name="Leroch M."/>
            <person name="Levis C."/>
            <person name="Mauceli E."/>
            <person name="Neuveglise C."/>
            <person name="Oeser B."/>
            <person name="Pearson M."/>
            <person name="Poulain J."/>
            <person name="Poussereau N."/>
            <person name="Quesneville H."/>
            <person name="Rascle C."/>
            <person name="Schumacher J."/>
            <person name="Segurens B."/>
            <person name="Sexton A."/>
            <person name="Silva E."/>
            <person name="Sirven C."/>
            <person name="Soanes D.M."/>
            <person name="Talbot N.J."/>
            <person name="Templeton M."/>
            <person name="Yandava C."/>
            <person name="Yarden O."/>
            <person name="Zeng Q."/>
            <person name="Rollins J.A."/>
            <person name="Lebrun M.H."/>
            <person name="Dickman M."/>
        </authorList>
    </citation>
    <scope>NUCLEOTIDE SEQUENCE [LARGE SCALE GENOMIC DNA]</scope>
    <source>
        <strain evidence="6">ATCC 18683 / 1980 / Ss-1</strain>
    </source>
</reference>
<dbReference type="PANTHER" id="PTHR12839">
    <property type="entry name" value="NONSENSE-MEDIATED MRNA DECAY PROTEIN 2 UP-FRAMESHIFT SUPPRESSOR 2"/>
    <property type="match status" value="1"/>
</dbReference>
<dbReference type="FunFam" id="1.25.40.180:FF:000037">
    <property type="entry name" value="Nonsense-mediated mRNA decay factor (Upf2)"/>
    <property type="match status" value="1"/>
</dbReference>
<feature type="compositionally biased region" description="Basic and acidic residues" evidence="3">
    <location>
        <begin position="1177"/>
        <end position="1193"/>
    </location>
</feature>
<evidence type="ECO:0000256" key="2">
    <source>
        <dbReference type="ARBA" id="ARBA00022490"/>
    </source>
</evidence>
<organism evidence="5 6">
    <name type="scientific">Sclerotinia sclerotiorum (strain ATCC 18683 / 1980 / Ss-1)</name>
    <name type="common">White mold</name>
    <name type="synonym">Whetzelinia sclerotiorum</name>
    <dbReference type="NCBI Taxonomy" id="665079"/>
    <lineage>
        <taxon>Eukaryota</taxon>
        <taxon>Fungi</taxon>
        <taxon>Dikarya</taxon>
        <taxon>Ascomycota</taxon>
        <taxon>Pezizomycotina</taxon>
        <taxon>Leotiomycetes</taxon>
        <taxon>Helotiales</taxon>
        <taxon>Sclerotiniaceae</taxon>
        <taxon>Sclerotinia</taxon>
    </lineage>
</organism>
<dbReference type="RefSeq" id="XP_001597691.1">
    <property type="nucleotide sequence ID" value="XM_001597641.1"/>
</dbReference>
<feature type="compositionally biased region" description="Acidic residues" evidence="3">
    <location>
        <begin position="981"/>
        <end position="991"/>
    </location>
</feature>
<keyword evidence="2" id="KW-0963">Cytoplasm</keyword>